<dbReference type="RefSeq" id="WP_061802119.1">
    <property type="nucleotide sequence ID" value="NZ_FOXX01000001.1"/>
</dbReference>
<dbReference type="CDD" id="cd00118">
    <property type="entry name" value="LysM"/>
    <property type="match status" value="1"/>
</dbReference>
<feature type="compositionally biased region" description="Polar residues" evidence="1">
    <location>
        <begin position="191"/>
        <end position="203"/>
    </location>
</feature>
<feature type="compositionally biased region" description="Acidic residues" evidence="1">
    <location>
        <begin position="154"/>
        <end position="163"/>
    </location>
</feature>
<feature type="compositionally biased region" description="Basic and acidic residues" evidence="1">
    <location>
        <begin position="226"/>
        <end position="239"/>
    </location>
</feature>
<dbReference type="Pfam" id="PF01476">
    <property type="entry name" value="LysM"/>
    <property type="match status" value="1"/>
</dbReference>
<comment type="caution">
    <text evidence="3">The sequence shown here is derived from an EMBL/GenBank/DDBJ whole genome shotgun (WGS) entry which is preliminary data.</text>
</comment>
<protein>
    <submittedName>
        <fullName evidence="3">Stage VI sporulation protein D</fullName>
    </submittedName>
</protein>
<evidence type="ECO:0000313" key="4">
    <source>
        <dbReference type="Proteomes" id="UP000182762"/>
    </source>
</evidence>
<evidence type="ECO:0000259" key="2">
    <source>
        <dbReference type="PROSITE" id="PS51782"/>
    </source>
</evidence>
<feature type="compositionally biased region" description="Basic and acidic residues" evidence="1">
    <location>
        <begin position="321"/>
        <end position="339"/>
    </location>
</feature>
<name>A0A1I5WQ27_9BACI</name>
<dbReference type="SUPFAM" id="SSF54106">
    <property type="entry name" value="LysM domain"/>
    <property type="match status" value="1"/>
</dbReference>
<dbReference type="PROSITE" id="PS51782">
    <property type="entry name" value="LYSM"/>
    <property type="match status" value="1"/>
</dbReference>
<gene>
    <name evidence="3" type="ORF">SAMN02745910_00676</name>
</gene>
<feature type="compositionally biased region" description="Acidic residues" evidence="1">
    <location>
        <begin position="177"/>
        <end position="188"/>
    </location>
</feature>
<dbReference type="Pfam" id="PF20918">
    <property type="entry name" value="SPOCS_spoVID-N"/>
    <property type="match status" value="1"/>
</dbReference>
<dbReference type="InterPro" id="IPR018392">
    <property type="entry name" value="LysM"/>
</dbReference>
<feature type="compositionally biased region" description="Basic and acidic residues" evidence="1">
    <location>
        <begin position="295"/>
        <end position="312"/>
    </location>
</feature>
<accession>A0A1I5WQ27</accession>
<feature type="compositionally biased region" description="Low complexity" evidence="1">
    <location>
        <begin position="340"/>
        <end position="349"/>
    </location>
</feature>
<sequence>MSKDNLSCLRFSVEESVYFRSDQEVDQLLSISLSPDVATNELGDQVSIYGALMLVGEYVQKEGESSIRDQAEGRIIEAIELREDGITTFAHRFPIDITIPRDRISSLEELYVDVESFDYDLFDQRSLKLTADICIIGIEDAAEEPQQSALQDEGSLEEESKLDDELVYEPMYRAAPSEEEVEKEEDEWTERITNSSRSIQNPYQIPEDEREEEEEDISEIEEPFEVEVKREKTEEKEEAPVFEPLQLNKEDSPSEEEPDQERPASSSEPVSSEKVEEKKETENIESSSPVAVTSAREEVEKKEPETHRKDNALHLADLDEERPLSESVSFEKVEEKEVVESSSPTVVTSAMEEDETKEQKAHRKENTLYLTELFDREEQETKTCVKMCIVQEGDSLEQIAGRYDLPVHQLVQANNLEDEQDVTEGQVLTIPV</sequence>
<dbReference type="SMART" id="SM00257">
    <property type="entry name" value="LysM"/>
    <property type="match status" value="1"/>
</dbReference>
<proteinExistence type="predicted"/>
<organism evidence="3 4">
    <name type="scientific">Priestia endophytica DSM 13796</name>
    <dbReference type="NCBI Taxonomy" id="1121089"/>
    <lineage>
        <taxon>Bacteria</taxon>
        <taxon>Bacillati</taxon>
        <taxon>Bacillota</taxon>
        <taxon>Bacilli</taxon>
        <taxon>Bacillales</taxon>
        <taxon>Bacillaceae</taxon>
        <taxon>Priestia</taxon>
    </lineage>
</organism>
<evidence type="ECO:0000256" key="1">
    <source>
        <dbReference type="SAM" id="MobiDB-lite"/>
    </source>
</evidence>
<feature type="domain" description="LysM" evidence="2">
    <location>
        <begin position="386"/>
        <end position="430"/>
    </location>
</feature>
<reference evidence="3 4" key="1">
    <citation type="submission" date="2016-10" db="EMBL/GenBank/DDBJ databases">
        <authorList>
            <person name="Varghese N."/>
            <person name="Submissions S."/>
        </authorList>
    </citation>
    <scope>NUCLEOTIDE SEQUENCE [LARGE SCALE GENOMIC DNA]</scope>
    <source>
        <strain evidence="3 4">DSM 13796</strain>
    </source>
</reference>
<dbReference type="Gene3D" id="3.10.350.10">
    <property type="entry name" value="LysM domain"/>
    <property type="match status" value="1"/>
</dbReference>
<feature type="region of interest" description="Disordered" evidence="1">
    <location>
        <begin position="175"/>
        <end position="363"/>
    </location>
</feature>
<feature type="compositionally biased region" description="Basic and acidic residues" evidence="1">
    <location>
        <begin position="271"/>
        <end position="282"/>
    </location>
</feature>
<dbReference type="GeneID" id="93709441"/>
<dbReference type="EMBL" id="FOXX01000001">
    <property type="protein sequence ID" value="SFQ21681.1"/>
    <property type="molecule type" value="Genomic_DNA"/>
</dbReference>
<keyword evidence="4" id="KW-1185">Reference proteome</keyword>
<feature type="region of interest" description="Disordered" evidence="1">
    <location>
        <begin position="144"/>
        <end position="163"/>
    </location>
</feature>
<dbReference type="InterPro" id="IPR036779">
    <property type="entry name" value="LysM_dom_sf"/>
</dbReference>
<dbReference type="InterPro" id="IPR048862">
    <property type="entry name" value="SPOCS_spoVID_N"/>
</dbReference>
<feature type="compositionally biased region" description="Acidic residues" evidence="1">
    <location>
        <begin position="206"/>
        <end position="225"/>
    </location>
</feature>
<evidence type="ECO:0000313" key="3">
    <source>
        <dbReference type="EMBL" id="SFQ21681.1"/>
    </source>
</evidence>
<dbReference type="Proteomes" id="UP000182762">
    <property type="component" value="Unassembled WGS sequence"/>
</dbReference>